<evidence type="ECO:0000256" key="4">
    <source>
        <dbReference type="ARBA" id="ARBA00022691"/>
    </source>
</evidence>
<dbReference type="GO" id="GO:0009307">
    <property type="term" value="P:DNA restriction-modification system"/>
    <property type="evidence" value="ECO:0007669"/>
    <property type="project" value="UniProtKB-KW"/>
</dbReference>
<dbReference type="PANTHER" id="PTHR42933">
    <property type="entry name" value="SLR6095 PROTEIN"/>
    <property type="match status" value="1"/>
</dbReference>
<keyword evidence="4" id="KW-0949">S-adenosyl-L-methionine</keyword>
<accession>A0A484UHJ9</accession>
<sequence length="299" mass="33482">MATKAQQRRFLSNADEHQREIVKIVQQLSHRYDISRVWSDWIEMCALSIANAVDKTRFDVREKRYLEIVKKYQRDEVDQLVRAFGHLVQCWEIRVDTGDYGDVLGATFMMLDMGNDRSGQFFTPYEVSHLMSRMLGLGQDIAKNLEDSSFIRLMEPACGAGGMIIASAHAMRDAGFNYQQQMHVTAIDIDQRCVHMTYLQLALLHVPAVVVHGNALSCEEWDHWYTPAHVLGHWQFRLQVRDAIQATATSNGKEADGNGHAVQAEATVIAAKPSSASVLSASGQRAARAAATAGQMQLF</sequence>
<dbReference type="InterPro" id="IPR051537">
    <property type="entry name" value="DNA_Adenine_Mtase"/>
</dbReference>
<dbReference type="GO" id="GO:0008170">
    <property type="term" value="F:N-methyltransferase activity"/>
    <property type="evidence" value="ECO:0007669"/>
    <property type="project" value="InterPro"/>
</dbReference>
<evidence type="ECO:0000313" key="8">
    <source>
        <dbReference type="EMBL" id="VFR81136.1"/>
    </source>
</evidence>
<dbReference type="PRINTS" id="PR00507">
    <property type="entry name" value="N12N6MTFRASE"/>
</dbReference>
<dbReference type="GO" id="GO:0003677">
    <property type="term" value="F:DNA binding"/>
    <property type="evidence" value="ECO:0007669"/>
    <property type="project" value="InterPro"/>
</dbReference>
<keyword evidence="3 9" id="KW-0808">Transferase</keyword>
<keyword evidence="2 9" id="KW-0489">Methyltransferase</keyword>
<evidence type="ECO:0000256" key="6">
    <source>
        <dbReference type="ARBA" id="ARBA00047942"/>
    </source>
</evidence>
<evidence type="ECO:0000256" key="5">
    <source>
        <dbReference type="ARBA" id="ARBA00022747"/>
    </source>
</evidence>
<evidence type="ECO:0000259" key="7">
    <source>
        <dbReference type="Pfam" id="PF02384"/>
    </source>
</evidence>
<dbReference type="SUPFAM" id="SSF53335">
    <property type="entry name" value="S-adenosyl-L-methionine-dependent methyltransferases"/>
    <property type="match status" value="1"/>
</dbReference>
<evidence type="ECO:0000256" key="3">
    <source>
        <dbReference type="ARBA" id="ARBA00022679"/>
    </source>
</evidence>
<dbReference type="GO" id="GO:0009007">
    <property type="term" value="F:site-specific DNA-methyltransferase (adenine-specific) activity"/>
    <property type="evidence" value="ECO:0007669"/>
    <property type="project" value="UniProtKB-EC"/>
</dbReference>
<proteinExistence type="predicted"/>
<organism evidence="9">
    <name type="scientific">plant metagenome</name>
    <dbReference type="NCBI Taxonomy" id="1297885"/>
    <lineage>
        <taxon>unclassified sequences</taxon>
        <taxon>metagenomes</taxon>
        <taxon>organismal metagenomes</taxon>
    </lineage>
</organism>
<dbReference type="EMBL" id="CAADIN010000014">
    <property type="protein sequence ID" value="VFR86150.1"/>
    <property type="molecule type" value="Genomic_DNA"/>
</dbReference>
<comment type="catalytic activity">
    <reaction evidence="6">
        <text>a 2'-deoxyadenosine in DNA + S-adenosyl-L-methionine = an N(6)-methyl-2'-deoxyadenosine in DNA + S-adenosyl-L-homocysteine + H(+)</text>
        <dbReference type="Rhea" id="RHEA:15197"/>
        <dbReference type="Rhea" id="RHEA-COMP:12418"/>
        <dbReference type="Rhea" id="RHEA-COMP:12419"/>
        <dbReference type="ChEBI" id="CHEBI:15378"/>
        <dbReference type="ChEBI" id="CHEBI:57856"/>
        <dbReference type="ChEBI" id="CHEBI:59789"/>
        <dbReference type="ChEBI" id="CHEBI:90615"/>
        <dbReference type="ChEBI" id="CHEBI:90616"/>
        <dbReference type="EC" id="2.1.1.72"/>
    </reaction>
</comment>
<dbReference type="EMBL" id="CAADIM010000018">
    <property type="protein sequence ID" value="VFR81136.1"/>
    <property type="molecule type" value="Genomic_DNA"/>
</dbReference>
<name>A0A484UHJ9_9ZZZZ</name>
<dbReference type="Gene3D" id="3.40.50.150">
    <property type="entry name" value="Vaccinia Virus protein VP39"/>
    <property type="match status" value="1"/>
</dbReference>
<dbReference type="AlphaFoldDB" id="A0A484UHJ9"/>
<evidence type="ECO:0000256" key="2">
    <source>
        <dbReference type="ARBA" id="ARBA00022603"/>
    </source>
</evidence>
<dbReference type="Pfam" id="PF02384">
    <property type="entry name" value="N6_Mtase"/>
    <property type="match status" value="1"/>
</dbReference>
<reference evidence="9" key="1">
    <citation type="submission" date="2019-03" db="EMBL/GenBank/DDBJ databases">
        <authorList>
            <person name="Danneels B."/>
        </authorList>
    </citation>
    <scope>NUCLEOTIDE SEQUENCE</scope>
</reference>
<evidence type="ECO:0000256" key="1">
    <source>
        <dbReference type="ARBA" id="ARBA00011900"/>
    </source>
</evidence>
<feature type="domain" description="DNA methylase adenine-specific" evidence="7">
    <location>
        <begin position="116"/>
        <end position="220"/>
    </location>
</feature>
<gene>
    <name evidence="8" type="ORF">ISE1_2708</name>
    <name evidence="9" type="ORF">ISE2_4458</name>
</gene>
<dbReference type="GO" id="GO:0032259">
    <property type="term" value="P:methylation"/>
    <property type="evidence" value="ECO:0007669"/>
    <property type="project" value="UniProtKB-KW"/>
</dbReference>
<dbReference type="InterPro" id="IPR003356">
    <property type="entry name" value="DNA_methylase_A-5"/>
</dbReference>
<evidence type="ECO:0000313" key="9">
    <source>
        <dbReference type="EMBL" id="VFR86150.1"/>
    </source>
</evidence>
<protein>
    <recommendedName>
        <fullName evidence="1">site-specific DNA-methyltransferase (adenine-specific)</fullName>
        <ecNumber evidence="1">2.1.1.72</ecNumber>
    </recommendedName>
</protein>
<dbReference type="EC" id="2.1.1.72" evidence="1"/>
<keyword evidence="5" id="KW-0680">Restriction system</keyword>
<dbReference type="PANTHER" id="PTHR42933:SF3">
    <property type="entry name" value="TYPE I RESTRICTION ENZYME MJAVIII METHYLASE SUBUNIT"/>
    <property type="match status" value="1"/>
</dbReference>
<dbReference type="InterPro" id="IPR029063">
    <property type="entry name" value="SAM-dependent_MTases_sf"/>
</dbReference>